<keyword evidence="5" id="KW-1185">Reference proteome</keyword>
<gene>
    <name evidence="4" type="ORF">A8C32_11685</name>
</gene>
<dbReference type="InterPro" id="IPR026444">
    <property type="entry name" value="Secre_tail"/>
</dbReference>
<reference evidence="4 5" key="1">
    <citation type="submission" date="2016-05" db="EMBL/GenBank/DDBJ databases">
        <title>Draft Genome Sequence of Algibacter sp. Strain SK-16 Isolated from the Surface Water of Aburatsubo Inlet.</title>
        <authorList>
            <person name="Wong S.-K."/>
            <person name="Yoshizawa S."/>
            <person name="Nakajima Y."/>
            <person name="Ogura Y."/>
            <person name="Tetsuya H."/>
            <person name="Hamasaki K."/>
        </authorList>
    </citation>
    <scope>NUCLEOTIDE SEQUENCE [LARGE SCALE GENOMIC DNA]</scope>
    <source>
        <strain evidence="4 5">SK-16</strain>
    </source>
</reference>
<evidence type="ECO:0000256" key="2">
    <source>
        <dbReference type="SAM" id="SignalP"/>
    </source>
</evidence>
<dbReference type="InterPro" id="IPR012334">
    <property type="entry name" value="Pectin_lyas_fold"/>
</dbReference>
<sequence>MKVTNYFIVFVFSLIFSQLNAKDYYVSTNGKDSNNGSLRSPFKTIQKAADVMNPGDICHIFGGIYRETVVVKNNNVTFKNYNNEEVTVSGTVKLKNWTSYKNGIYKANYPGAETQFTMLFVDFKRQEMARWPNNTTGNMMDPLDKNSGYADCRVFTGVKGKKPRKVTFNNMPSFPNNFFKGGIFRGINGKKWMNPMGTVTASQGKNLTVNALTKGWLDNSEKISSNDGKGHGFIFHLNALDIENEWFQKDDKVYYKPPTGKNPNNMNIEVKKRKWGFQINNRSGVIINGIKIHAASIELKNSNNCKVLNSSIQYLMPFIMRANYAVSYKEHGGIYINGNNNEFKNCYVAHSWGNGFTIEGGNDNKIKNCYIEDIGWIAQFTSNIQNNGFNTLVDHSTLGSSGRFHIRTNKKMQITYNDLYDCMKMGQDAGSIQCTNGGAWGVPINLQGTEIAYNRIHDCTTLTNERKQFVLAFYLEGCYNYTVHHNLVYNFITDVVPDGTFTYLGPRKSKIKDCYYYNNTVWNVNWGVRIWNRDKDGKLENVRFWNNIIDKKSKDNTDRDNGILYRLIDFKNNYRKASSNNQNSIFMNAQTGDFRLKRNSAPIDAGRFIRNITTDVNGSSPDIGAIEYGSTFPNVGSNLTPNNYNTGQITLSTSKENILKTTTVYPNPAHNELNINGKFNQWEIFNLTGQSITKGNINKIDISNLSKGVYFIKIDQKTTKKIIKN</sequence>
<feature type="domain" description="Secretion system C-terminal sorting" evidence="3">
    <location>
        <begin position="664"/>
        <end position="723"/>
    </location>
</feature>
<dbReference type="Pfam" id="PF18962">
    <property type="entry name" value="Por_Secre_tail"/>
    <property type="match status" value="1"/>
</dbReference>
<dbReference type="AlphaFoldDB" id="A0A1E5TDC0"/>
<evidence type="ECO:0000313" key="5">
    <source>
        <dbReference type="Proteomes" id="UP000095713"/>
    </source>
</evidence>
<dbReference type="EMBL" id="MDJD01000007">
    <property type="protein sequence ID" value="OEK09374.1"/>
    <property type="molecule type" value="Genomic_DNA"/>
</dbReference>
<proteinExistence type="predicted"/>
<feature type="chain" id="PRO_5009186295" description="Secretion system C-terminal sorting domain-containing protein" evidence="2">
    <location>
        <begin position="22"/>
        <end position="725"/>
    </location>
</feature>
<dbReference type="PANTHER" id="PTHR36453">
    <property type="entry name" value="SECRETED PROTEIN-RELATED"/>
    <property type="match status" value="1"/>
</dbReference>
<evidence type="ECO:0000256" key="1">
    <source>
        <dbReference type="ARBA" id="ARBA00022729"/>
    </source>
</evidence>
<name>A0A1E5TDC0_9FLAO</name>
<dbReference type="Gene3D" id="2.160.20.10">
    <property type="entry name" value="Single-stranded right-handed beta-helix, Pectin lyase-like"/>
    <property type="match status" value="2"/>
</dbReference>
<keyword evidence="1 2" id="KW-0732">Signal</keyword>
<feature type="signal peptide" evidence="2">
    <location>
        <begin position="1"/>
        <end position="21"/>
    </location>
</feature>
<dbReference type="Proteomes" id="UP000095713">
    <property type="component" value="Unassembled WGS sequence"/>
</dbReference>
<dbReference type="PANTHER" id="PTHR36453:SF1">
    <property type="entry name" value="RIGHT HANDED BETA HELIX DOMAIN-CONTAINING PROTEIN"/>
    <property type="match status" value="1"/>
</dbReference>
<dbReference type="NCBIfam" id="TIGR04183">
    <property type="entry name" value="Por_Secre_tail"/>
    <property type="match status" value="1"/>
</dbReference>
<dbReference type="STRING" id="1849968.A8C32_11685"/>
<dbReference type="InterPro" id="IPR011050">
    <property type="entry name" value="Pectin_lyase_fold/virulence"/>
</dbReference>
<organism evidence="4 5">
    <name type="scientific">Flavivirga aquatica</name>
    <dbReference type="NCBI Taxonomy" id="1849968"/>
    <lineage>
        <taxon>Bacteria</taxon>
        <taxon>Pseudomonadati</taxon>
        <taxon>Bacteroidota</taxon>
        <taxon>Flavobacteriia</taxon>
        <taxon>Flavobacteriales</taxon>
        <taxon>Flavobacteriaceae</taxon>
        <taxon>Flavivirga</taxon>
    </lineage>
</organism>
<dbReference type="OrthoDB" id="974771at2"/>
<protein>
    <recommendedName>
        <fullName evidence="3">Secretion system C-terminal sorting domain-containing protein</fullName>
    </recommendedName>
</protein>
<accession>A0A1E5TDC0</accession>
<evidence type="ECO:0000313" key="4">
    <source>
        <dbReference type="EMBL" id="OEK09374.1"/>
    </source>
</evidence>
<evidence type="ECO:0000259" key="3">
    <source>
        <dbReference type="Pfam" id="PF18962"/>
    </source>
</evidence>
<dbReference type="RefSeq" id="WP_069828811.1">
    <property type="nucleotide sequence ID" value="NZ_MDJD01000007.1"/>
</dbReference>
<dbReference type="SUPFAM" id="SSF51126">
    <property type="entry name" value="Pectin lyase-like"/>
    <property type="match status" value="1"/>
</dbReference>
<comment type="caution">
    <text evidence="4">The sequence shown here is derived from an EMBL/GenBank/DDBJ whole genome shotgun (WGS) entry which is preliminary data.</text>
</comment>